<dbReference type="AlphaFoldDB" id="A0A559KB84"/>
<organism evidence="1 2">
    <name type="scientific">Paenibacillus cremeus</name>
    <dbReference type="NCBI Taxonomy" id="2163881"/>
    <lineage>
        <taxon>Bacteria</taxon>
        <taxon>Bacillati</taxon>
        <taxon>Bacillota</taxon>
        <taxon>Bacilli</taxon>
        <taxon>Bacillales</taxon>
        <taxon>Paenibacillaceae</taxon>
        <taxon>Paenibacillus</taxon>
    </lineage>
</organism>
<reference evidence="1 2" key="1">
    <citation type="submission" date="2019-07" db="EMBL/GenBank/DDBJ databases">
        <authorList>
            <person name="Kim J."/>
        </authorList>
    </citation>
    <scope>NUCLEOTIDE SEQUENCE [LARGE SCALE GENOMIC DNA]</scope>
    <source>
        <strain evidence="1 2">JC52</strain>
    </source>
</reference>
<dbReference type="Pfam" id="PF03646">
    <property type="entry name" value="FlaG"/>
    <property type="match status" value="1"/>
</dbReference>
<dbReference type="EMBL" id="VNJI01000015">
    <property type="protein sequence ID" value="TVY09386.1"/>
    <property type="molecule type" value="Genomic_DNA"/>
</dbReference>
<name>A0A559KB84_9BACL</name>
<accession>A0A559KB84</accession>
<protein>
    <submittedName>
        <fullName evidence="1">Flagellar protein FlaG</fullName>
    </submittedName>
</protein>
<dbReference type="Proteomes" id="UP000317036">
    <property type="component" value="Unassembled WGS sequence"/>
</dbReference>
<dbReference type="PANTHER" id="PTHR37166:SF1">
    <property type="entry name" value="PROTEIN FLAG"/>
    <property type="match status" value="1"/>
</dbReference>
<keyword evidence="1" id="KW-0282">Flagellum</keyword>
<keyword evidence="2" id="KW-1185">Reference proteome</keyword>
<gene>
    <name evidence="1" type="ORF">FPZ49_14240</name>
</gene>
<comment type="caution">
    <text evidence="1">The sequence shown here is derived from an EMBL/GenBank/DDBJ whole genome shotgun (WGS) entry which is preliminary data.</text>
</comment>
<proteinExistence type="predicted"/>
<keyword evidence="1" id="KW-0969">Cilium</keyword>
<dbReference type="PANTHER" id="PTHR37166">
    <property type="entry name" value="PROTEIN FLAG"/>
    <property type="match status" value="1"/>
</dbReference>
<dbReference type="InterPro" id="IPR005186">
    <property type="entry name" value="FlaG"/>
</dbReference>
<keyword evidence="1" id="KW-0966">Cell projection</keyword>
<sequence length="93" mass="10575">MTSIKEVKEAQLEGKSIPVSEEQVVKAIERAIKAMEGTSTTLEFSIHEKTKHIMVKVLNKENGEVIREIPNEKTLDFLAKLWETAGIIIDKRR</sequence>
<dbReference type="OrthoDB" id="9799867at2"/>
<evidence type="ECO:0000313" key="2">
    <source>
        <dbReference type="Proteomes" id="UP000317036"/>
    </source>
</evidence>
<dbReference type="SUPFAM" id="SSF160214">
    <property type="entry name" value="FlaG-like"/>
    <property type="match status" value="1"/>
</dbReference>
<dbReference type="InterPro" id="IPR035924">
    <property type="entry name" value="FlaG-like_sf"/>
</dbReference>
<evidence type="ECO:0000313" key="1">
    <source>
        <dbReference type="EMBL" id="TVY09386.1"/>
    </source>
</evidence>
<dbReference type="Gene3D" id="3.30.160.170">
    <property type="entry name" value="FlaG-like"/>
    <property type="match status" value="1"/>
</dbReference>